<evidence type="ECO:0000256" key="3">
    <source>
        <dbReference type="ARBA" id="ARBA00022989"/>
    </source>
</evidence>
<evidence type="ECO:0000256" key="2">
    <source>
        <dbReference type="ARBA" id="ARBA00022692"/>
    </source>
</evidence>
<protein>
    <submittedName>
        <fullName evidence="7">DUF803-domain-containing protein</fullName>
    </submittedName>
</protein>
<dbReference type="OrthoDB" id="6428174at2759"/>
<feature type="region of interest" description="Disordered" evidence="5">
    <location>
        <begin position="499"/>
        <end position="528"/>
    </location>
</feature>
<evidence type="ECO:0000313" key="7">
    <source>
        <dbReference type="EMBL" id="EIM80477.1"/>
    </source>
</evidence>
<evidence type="ECO:0000256" key="1">
    <source>
        <dbReference type="ARBA" id="ARBA00004141"/>
    </source>
</evidence>
<feature type="transmembrane region" description="Helical" evidence="6">
    <location>
        <begin position="12"/>
        <end position="30"/>
    </location>
</feature>
<dbReference type="GeneID" id="18807509"/>
<feature type="compositionally biased region" description="Basic residues" evidence="5">
    <location>
        <begin position="369"/>
        <end position="380"/>
    </location>
</feature>
<keyword evidence="4 6" id="KW-0472">Membrane</keyword>
<dbReference type="InterPro" id="IPR008521">
    <property type="entry name" value="Mg_trans_NIPA"/>
</dbReference>
<dbReference type="KEGG" id="shs:STEHIDRAFT_87498"/>
<sequence length="655" mass="70464">MSTSQPSQYRPVGIALAVGSGVLIGSSFVFKKKGLLQSQAGGEAGEGVAYLKSWMWWIGMSMMIAGELCNFGAYAFVEAILVTPLGALSVVICAIMSHIFLKERLNLFGWIGCIQCIIGSVIIALNGPEEQSVSTILEFKKLFLAPGFLSYASVCIVIALSIIFYWAPRYGKKSMLWYITVCSLIGGISVSCTQGLGACIVTSVRGENQFKNWFTYFVLAFVAITLVTEIYYLNMALALFNTAMVTPTYYVLFTFCTLVTSIILYQGLKASAAQIITIVLAFLVICSGIFLLQMSRVEPSKLQHIDRKSTLLLQAAQQEVRPGDGDPEMGQILDEEKREIEATEDPGMDAIGGRFSGVSGSVVRARKRTIIRKSHSRSRRGSGFSAQTPAAGNSIDLPHVNRILSTASSPNRNGRPASASSSVFLPSEVSFVTSTHHHHPPHPHLTGEEPSMHQLLSADRLVTSPKASPSVDLSADQDPMANSDMTKSTITRFNMHEWPTSVRSSRKKKTSGTGTGTTTASASSLPPPLPQYMPANGHPPPAMPKPALVSNVNSHIPVLNLPTPSLHVSSRHPYGGDEAGTDSGVEIQEGSVPSRPNTASRLGSRRGILMDQRPATAPNPPNARRSPSPSPPPTIDVDNPTLEKSPLGPSDDKIE</sequence>
<feature type="region of interest" description="Disordered" evidence="5">
    <location>
        <begin position="369"/>
        <end position="399"/>
    </location>
</feature>
<dbReference type="SUPFAM" id="SSF103481">
    <property type="entry name" value="Multidrug resistance efflux transporter EmrE"/>
    <property type="match status" value="1"/>
</dbReference>
<accession>R7S1M0</accession>
<proteinExistence type="predicted"/>
<feature type="transmembrane region" description="Helical" evidence="6">
    <location>
        <begin position="213"/>
        <end position="233"/>
    </location>
</feature>
<dbReference type="InterPro" id="IPR037185">
    <property type="entry name" value="EmrE-like"/>
</dbReference>
<gene>
    <name evidence="7" type="ORF">STEHIDRAFT_87498</name>
</gene>
<feature type="region of interest" description="Disordered" evidence="5">
    <location>
        <begin position="563"/>
        <end position="655"/>
    </location>
</feature>
<comment type="subcellular location">
    <subcellularLocation>
        <location evidence="1">Membrane</location>
        <topology evidence="1">Multi-pass membrane protein</topology>
    </subcellularLocation>
</comment>
<dbReference type="eggNOG" id="KOG2922">
    <property type="taxonomic scope" value="Eukaryota"/>
</dbReference>
<dbReference type="EMBL" id="JH687398">
    <property type="protein sequence ID" value="EIM80477.1"/>
    <property type="molecule type" value="Genomic_DNA"/>
</dbReference>
<feature type="transmembrane region" description="Helical" evidence="6">
    <location>
        <begin position="248"/>
        <end position="268"/>
    </location>
</feature>
<dbReference type="Proteomes" id="UP000053927">
    <property type="component" value="Unassembled WGS sequence"/>
</dbReference>
<evidence type="ECO:0000256" key="6">
    <source>
        <dbReference type="SAM" id="Phobius"/>
    </source>
</evidence>
<dbReference type="PANTHER" id="PTHR12570">
    <property type="match status" value="1"/>
</dbReference>
<feature type="transmembrane region" description="Helical" evidence="6">
    <location>
        <begin position="148"/>
        <end position="166"/>
    </location>
</feature>
<dbReference type="AlphaFoldDB" id="R7S1M0"/>
<dbReference type="GO" id="GO:0016020">
    <property type="term" value="C:membrane"/>
    <property type="evidence" value="ECO:0007669"/>
    <property type="project" value="UniProtKB-SubCell"/>
</dbReference>
<feature type="transmembrane region" description="Helical" evidence="6">
    <location>
        <begin position="178"/>
        <end position="201"/>
    </location>
</feature>
<keyword evidence="2 6" id="KW-0812">Transmembrane</keyword>
<dbReference type="Pfam" id="PF05653">
    <property type="entry name" value="Mg_trans_NIPA"/>
    <property type="match status" value="1"/>
</dbReference>
<dbReference type="PANTHER" id="PTHR12570:SF92">
    <property type="entry name" value="SPICHTHYIN, ISOFORM B"/>
    <property type="match status" value="1"/>
</dbReference>
<keyword evidence="8" id="KW-1185">Reference proteome</keyword>
<keyword evidence="3 6" id="KW-1133">Transmembrane helix</keyword>
<feature type="transmembrane region" description="Helical" evidence="6">
    <location>
        <begin position="80"/>
        <end position="101"/>
    </location>
</feature>
<evidence type="ECO:0000313" key="8">
    <source>
        <dbReference type="Proteomes" id="UP000053927"/>
    </source>
</evidence>
<evidence type="ECO:0000256" key="5">
    <source>
        <dbReference type="SAM" id="MobiDB-lite"/>
    </source>
</evidence>
<dbReference type="RefSeq" id="XP_007310592.1">
    <property type="nucleotide sequence ID" value="XM_007310530.1"/>
</dbReference>
<name>R7S1M0_STEHR</name>
<dbReference type="GO" id="GO:0015095">
    <property type="term" value="F:magnesium ion transmembrane transporter activity"/>
    <property type="evidence" value="ECO:0007669"/>
    <property type="project" value="InterPro"/>
</dbReference>
<feature type="transmembrane region" description="Helical" evidence="6">
    <location>
        <begin position="107"/>
        <end position="127"/>
    </location>
</feature>
<feature type="transmembrane region" description="Helical" evidence="6">
    <location>
        <begin position="275"/>
        <end position="294"/>
    </location>
</feature>
<reference evidence="8" key="1">
    <citation type="journal article" date="2012" name="Science">
        <title>The Paleozoic origin of enzymatic lignin decomposition reconstructed from 31 fungal genomes.</title>
        <authorList>
            <person name="Floudas D."/>
            <person name="Binder M."/>
            <person name="Riley R."/>
            <person name="Barry K."/>
            <person name="Blanchette R.A."/>
            <person name="Henrissat B."/>
            <person name="Martinez A.T."/>
            <person name="Otillar R."/>
            <person name="Spatafora J.W."/>
            <person name="Yadav J.S."/>
            <person name="Aerts A."/>
            <person name="Benoit I."/>
            <person name="Boyd A."/>
            <person name="Carlson A."/>
            <person name="Copeland A."/>
            <person name="Coutinho P.M."/>
            <person name="de Vries R.P."/>
            <person name="Ferreira P."/>
            <person name="Findley K."/>
            <person name="Foster B."/>
            <person name="Gaskell J."/>
            <person name="Glotzer D."/>
            <person name="Gorecki P."/>
            <person name="Heitman J."/>
            <person name="Hesse C."/>
            <person name="Hori C."/>
            <person name="Igarashi K."/>
            <person name="Jurgens J.A."/>
            <person name="Kallen N."/>
            <person name="Kersten P."/>
            <person name="Kohler A."/>
            <person name="Kuees U."/>
            <person name="Kumar T.K.A."/>
            <person name="Kuo A."/>
            <person name="LaButti K."/>
            <person name="Larrondo L.F."/>
            <person name="Lindquist E."/>
            <person name="Ling A."/>
            <person name="Lombard V."/>
            <person name="Lucas S."/>
            <person name="Lundell T."/>
            <person name="Martin R."/>
            <person name="McLaughlin D.J."/>
            <person name="Morgenstern I."/>
            <person name="Morin E."/>
            <person name="Murat C."/>
            <person name="Nagy L.G."/>
            <person name="Nolan M."/>
            <person name="Ohm R.A."/>
            <person name="Patyshakuliyeva A."/>
            <person name="Rokas A."/>
            <person name="Ruiz-Duenas F.J."/>
            <person name="Sabat G."/>
            <person name="Salamov A."/>
            <person name="Samejima M."/>
            <person name="Schmutz J."/>
            <person name="Slot J.C."/>
            <person name="St John F."/>
            <person name="Stenlid J."/>
            <person name="Sun H."/>
            <person name="Sun S."/>
            <person name="Syed K."/>
            <person name="Tsang A."/>
            <person name="Wiebenga A."/>
            <person name="Young D."/>
            <person name="Pisabarro A."/>
            <person name="Eastwood D.C."/>
            <person name="Martin F."/>
            <person name="Cullen D."/>
            <person name="Grigoriev I.V."/>
            <person name="Hibbett D.S."/>
        </authorList>
    </citation>
    <scope>NUCLEOTIDE SEQUENCE [LARGE SCALE GENOMIC DNA]</scope>
    <source>
        <strain evidence="8">FP-91666</strain>
    </source>
</reference>
<evidence type="ECO:0000256" key="4">
    <source>
        <dbReference type="ARBA" id="ARBA00023136"/>
    </source>
</evidence>
<organism evidence="7 8">
    <name type="scientific">Stereum hirsutum (strain FP-91666)</name>
    <name type="common">White-rot fungus</name>
    <dbReference type="NCBI Taxonomy" id="721885"/>
    <lineage>
        <taxon>Eukaryota</taxon>
        <taxon>Fungi</taxon>
        <taxon>Dikarya</taxon>
        <taxon>Basidiomycota</taxon>
        <taxon>Agaricomycotina</taxon>
        <taxon>Agaricomycetes</taxon>
        <taxon>Russulales</taxon>
        <taxon>Stereaceae</taxon>
        <taxon>Stereum</taxon>
    </lineage>
</organism>